<sequence length="85" mass="9392">MYYLFSITRSLVQGSACEDLGCNGQSPAIRLRPLMFWFTPITRSPAQKPACRDLGRNGQRPAIVPEATYVLVYAHNAFASPEACV</sequence>
<dbReference type="Proteomes" id="UP000307517">
    <property type="component" value="Unassembled WGS sequence"/>
</dbReference>
<gene>
    <name evidence="1" type="ORF">E6L36_02020</name>
</gene>
<dbReference type="AlphaFoldDB" id="A0AB74I9G3"/>
<dbReference type="NCBIfam" id="NF040509">
    <property type="entry name" value="Lacto_palin_RPT"/>
    <property type="match status" value="2"/>
</dbReference>
<evidence type="ECO:0000313" key="1">
    <source>
        <dbReference type="EMBL" id="THC79293.1"/>
    </source>
</evidence>
<organism evidence="1 2">
    <name type="scientific">Lacticaseibacillus rhamnosus</name>
    <name type="common">Lactobacillus rhamnosus</name>
    <dbReference type="NCBI Taxonomy" id="47715"/>
    <lineage>
        <taxon>Bacteria</taxon>
        <taxon>Bacillati</taxon>
        <taxon>Bacillota</taxon>
        <taxon>Bacilli</taxon>
        <taxon>Lactobacillales</taxon>
        <taxon>Lactobacillaceae</taxon>
        <taxon>Lacticaseibacillus</taxon>
    </lineage>
</organism>
<evidence type="ECO:0000313" key="2">
    <source>
        <dbReference type="Proteomes" id="UP000307517"/>
    </source>
</evidence>
<dbReference type="AntiFam" id="ANF00266">
    <property type="entry name" value="DNA repeat translations related to WP_020751851.1"/>
</dbReference>
<reference evidence="1 2" key="1">
    <citation type="submission" date="2019-04" db="EMBL/GenBank/DDBJ databases">
        <title>Genome Announcement to Ensure Probiotic Safety of Lactobacillus rhamnosus UBLR-58.</title>
        <authorList>
            <person name="Sulthana A."/>
            <person name="Lakshmi S.G."/>
            <person name="Madempudi R.S."/>
        </authorList>
    </citation>
    <scope>NUCLEOTIDE SEQUENCE [LARGE SCALE GENOMIC DNA]</scope>
    <source>
        <strain evidence="1 2">UBLR-58</strain>
    </source>
</reference>
<name>A0AB74I9G3_LACRH</name>
<accession>A0AB74I9G3</accession>
<protein>
    <recommendedName>
        <fullName evidence="3">Malolactic regulator</fullName>
    </recommendedName>
</protein>
<proteinExistence type="predicted"/>
<evidence type="ECO:0008006" key="3">
    <source>
        <dbReference type="Google" id="ProtNLM"/>
    </source>
</evidence>
<comment type="caution">
    <text evidence="1">The sequence shown here is derived from an EMBL/GenBank/DDBJ whole genome shotgun (WGS) entry which is preliminary data.</text>
</comment>
<dbReference type="EMBL" id="SSHM01000001">
    <property type="protein sequence ID" value="THC79293.1"/>
    <property type="molecule type" value="Genomic_DNA"/>
</dbReference>